<keyword evidence="4 5" id="KW-0732">Signal</keyword>
<dbReference type="GO" id="GO:0015833">
    <property type="term" value="P:peptide transport"/>
    <property type="evidence" value="ECO:0007669"/>
    <property type="project" value="TreeGrafter"/>
</dbReference>
<dbReference type="RefSeq" id="WP_111351955.1">
    <property type="nucleotide sequence ID" value="NZ_QHHQ01000009.1"/>
</dbReference>
<dbReference type="GO" id="GO:0030288">
    <property type="term" value="C:outer membrane-bounded periplasmic space"/>
    <property type="evidence" value="ECO:0007669"/>
    <property type="project" value="UniProtKB-ARBA"/>
</dbReference>
<comment type="similarity">
    <text evidence="2">Belongs to the bacterial solute-binding protein 5 family.</text>
</comment>
<comment type="caution">
    <text evidence="7">The sequence shown here is derived from an EMBL/GenBank/DDBJ whole genome shotgun (WGS) entry which is preliminary data.</text>
</comment>
<feature type="domain" description="Solute-binding protein family 5" evidence="6">
    <location>
        <begin position="79"/>
        <end position="436"/>
    </location>
</feature>
<dbReference type="EMBL" id="QHHQ01000009">
    <property type="protein sequence ID" value="RAH97385.1"/>
    <property type="molecule type" value="Genomic_DNA"/>
</dbReference>
<dbReference type="GO" id="GO:1904680">
    <property type="term" value="F:peptide transmembrane transporter activity"/>
    <property type="evidence" value="ECO:0007669"/>
    <property type="project" value="TreeGrafter"/>
</dbReference>
<evidence type="ECO:0000256" key="4">
    <source>
        <dbReference type="ARBA" id="ARBA00022729"/>
    </source>
</evidence>
<feature type="signal peptide" evidence="5">
    <location>
        <begin position="1"/>
        <end position="31"/>
    </location>
</feature>
<keyword evidence="3" id="KW-0813">Transport</keyword>
<dbReference type="Gene3D" id="3.90.76.10">
    <property type="entry name" value="Dipeptide-binding Protein, Domain 1"/>
    <property type="match status" value="1"/>
</dbReference>
<dbReference type="AlphaFoldDB" id="A0A8B2NLQ3"/>
<name>A0A8B2NLQ3_9HYPH</name>
<dbReference type="InterPro" id="IPR039424">
    <property type="entry name" value="SBP_5"/>
</dbReference>
<dbReference type="PANTHER" id="PTHR30290">
    <property type="entry name" value="PERIPLASMIC BINDING COMPONENT OF ABC TRANSPORTER"/>
    <property type="match status" value="1"/>
</dbReference>
<sequence length="520" mass="56555">MTRLLPALRVMKCSAIALLVGTAALPGAALAQGGDHVIDFALGAPVLTLDPGVAAGTQAQTARVQIMEGLVQLNAETSEIEPLLAESWEVADDGVTWTFHLREGVRFHDGSPLTADDVVASIGRIIDPASGMGRANDLRQITEIAALDDSTVKIVTAAPSGTLLRVLALDSASILSTAAIEEYGDQIGWHPVGTGPFKYESHVAEQSITFVRNDDYWGKVPEADGVKFITVPEASTRLTMLETGEADIIVDVPGADVERLRETDGISLIEKPNTRLGHVGMNVSRAPLNDVKVRQAINFAINREAIVKGVLRGVGVPADSIIAPTVAGYVPQDMYGYDPQKARDLLAEAGYPNGFDITMWTPQGRYYMDRETMIAVQALLGQVGIRANVEVVDWSTYLSALREPVDGNKSQLYWLGWESGTADIQVILDTVFDGSRMPPNGWNTMFYKNDKVDELRAAMSREVDPDKRQDMAAEVQKIIMTDAPWAPVYSYVQVSGYNSDIDGIEYLPTDVYRLKNVTFK</sequence>
<dbReference type="InterPro" id="IPR030678">
    <property type="entry name" value="Peptide/Ni-bd"/>
</dbReference>
<gene>
    <name evidence="7" type="ORF">DLJ53_29770</name>
</gene>
<dbReference type="PIRSF" id="PIRSF002741">
    <property type="entry name" value="MppA"/>
    <property type="match status" value="1"/>
</dbReference>
<evidence type="ECO:0000256" key="3">
    <source>
        <dbReference type="ARBA" id="ARBA00022448"/>
    </source>
</evidence>
<dbReference type="Pfam" id="PF00496">
    <property type="entry name" value="SBP_bac_5"/>
    <property type="match status" value="1"/>
</dbReference>
<dbReference type="Gene3D" id="3.40.190.10">
    <property type="entry name" value="Periplasmic binding protein-like II"/>
    <property type="match status" value="1"/>
</dbReference>
<feature type="chain" id="PRO_5033031039" description="Solute-binding protein family 5 domain-containing protein" evidence="5">
    <location>
        <begin position="32"/>
        <end position="520"/>
    </location>
</feature>
<keyword evidence="8" id="KW-1185">Reference proteome</keyword>
<organism evidence="7 8">
    <name type="scientific">Acuticoccus sediminis</name>
    <dbReference type="NCBI Taxonomy" id="2184697"/>
    <lineage>
        <taxon>Bacteria</taxon>
        <taxon>Pseudomonadati</taxon>
        <taxon>Pseudomonadota</taxon>
        <taxon>Alphaproteobacteria</taxon>
        <taxon>Hyphomicrobiales</taxon>
        <taxon>Amorphaceae</taxon>
        <taxon>Acuticoccus</taxon>
    </lineage>
</organism>
<dbReference type="Gene3D" id="3.10.105.10">
    <property type="entry name" value="Dipeptide-binding Protein, Domain 3"/>
    <property type="match status" value="1"/>
</dbReference>
<dbReference type="OrthoDB" id="9803988at2"/>
<reference evidence="7 8" key="1">
    <citation type="submission" date="2018-05" db="EMBL/GenBank/DDBJ databases">
        <title>Acuticoccus sediminis sp. nov., isolated from deep-sea sediment of Indian Ocean.</title>
        <authorList>
            <person name="Liu X."/>
            <person name="Lai Q."/>
            <person name="Du Y."/>
            <person name="Sun F."/>
            <person name="Zhang X."/>
            <person name="Wang S."/>
            <person name="Shao Z."/>
        </authorList>
    </citation>
    <scope>NUCLEOTIDE SEQUENCE [LARGE SCALE GENOMIC DNA]</scope>
    <source>
        <strain evidence="7 8">PTG4-2</strain>
    </source>
</reference>
<evidence type="ECO:0000313" key="8">
    <source>
        <dbReference type="Proteomes" id="UP000249590"/>
    </source>
</evidence>
<evidence type="ECO:0000256" key="5">
    <source>
        <dbReference type="SAM" id="SignalP"/>
    </source>
</evidence>
<protein>
    <recommendedName>
        <fullName evidence="6">Solute-binding protein family 5 domain-containing protein</fullName>
    </recommendedName>
</protein>
<evidence type="ECO:0000313" key="7">
    <source>
        <dbReference type="EMBL" id="RAH97385.1"/>
    </source>
</evidence>
<comment type="subcellular location">
    <subcellularLocation>
        <location evidence="1">Periplasm</location>
    </subcellularLocation>
</comment>
<dbReference type="InterPro" id="IPR000914">
    <property type="entry name" value="SBP_5_dom"/>
</dbReference>
<evidence type="ECO:0000259" key="6">
    <source>
        <dbReference type="Pfam" id="PF00496"/>
    </source>
</evidence>
<evidence type="ECO:0000256" key="1">
    <source>
        <dbReference type="ARBA" id="ARBA00004418"/>
    </source>
</evidence>
<dbReference type="PANTHER" id="PTHR30290:SF9">
    <property type="entry name" value="OLIGOPEPTIDE-BINDING PROTEIN APPA"/>
    <property type="match status" value="1"/>
</dbReference>
<evidence type="ECO:0000256" key="2">
    <source>
        <dbReference type="ARBA" id="ARBA00005695"/>
    </source>
</evidence>
<proteinExistence type="inferred from homology"/>
<dbReference type="SUPFAM" id="SSF53850">
    <property type="entry name" value="Periplasmic binding protein-like II"/>
    <property type="match status" value="1"/>
</dbReference>
<accession>A0A8B2NLQ3</accession>
<dbReference type="Proteomes" id="UP000249590">
    <property type="component" value="Unassembled WGS sequence"/>
</dbReference>
<dbReference type="GO" id="GO:0043190">
    <property type="term" value="C:ATP-binding cassette (ABC) transporter complex"/>
    <property type="evidence" value="ECO:0007669"/>
    <property type="project" value="InterPro"/>
</dbReference>